<dbReference type="PANTHER" id="PTHR28605">
    <property type="entry name" value="CTF8, CHROMOSOME TRANSMISSION FIDELITY FACTOR 8 HOMOLOG (S. CEREVISIAE)"/>
    <property type="match status" value="1"/>
</dbReference>
<keyword evidence="4" id="KW-0539">Nucleus</keyword>
<comment type="subcellular location">
    <subcellularLocation>
        <location evidence="1">Nucleus</location>
    </subcellularLocation>
</comment>
<keyword evidence="3" id="KW-0238">DNA-binding</keyword>
<dbReference type="AlphaFoldDB" id="A0AAV9PN51"/>
<sequence length="139" mass="14970">MPAIPIHPPSGQPSAGAAESALPQLLQTPSGYAVVEIQGTINASGIASRNENDAKAIGKIVFPNYQPGMAADDTSWHKRVYLYVGKHQRLTGEVKKLAKPLALLRKRAEIGDSGEELVIAEVVYYKLLFAHRPEPVGSE</sequence>
<dbReference type="GO" id="GO:0006260">
    <property type="term" value="P:DNA replication"/>
    <property type="evidence" value="ECO:0007669"/>
    <property type="project" value="UniProtKB-KW"/>
</dbReference>
<comment type="similarity">
    <text evidence="6">Belongs to the CTF8 family.</text>
</comment>
<evidence type="ECO:0000256" key="1">
    <source>
        <dbReference type="ARBA" id="ARBA00004123"/>
    </source>
</evidence>
<gene>
    <name evidence="7" type="ORF">LTR77_000111</name>
</gene>
<keyword evidence="8" id="KW-1185">Reference proteome</keyword>
<proteinExistence type="inferred from homology"/>
<dbReference type="GeneID" id="89921463"/>
<dbReference type="GO" id="GO:0003677">
    <property type="term" value="F:DNA binding"/>
    <property type="evidence" value="ECO:0007669"/>
    <property type="project" value="UniProtKB-KW"/>
</dbReference>
<accession>A0AAV9PN51</accession>
<dbReference type="EMBL" id="JAVRRT010000001">
    <property type="protein sequence ID" value="KAK5174975.1"/>
    <property type="molecule type" value="Genomic_DNA"/>
</dbReference>
<evidence type="ECO:0000256" key="3">
    <source>
        <dbReference type="ARBA" id="ARBA00023125"/>
    </source>
</evidence>
<keyword evidence="5" id="KW-0131">Cell cycle</keyword>
<evidence type="ECO:0008006" key="9">
    <source>
        <dbReference type="Google" id="ProtNLM"/>
    </source>
</evidence>
<reference evidence="7 8" key="1">
    <citation type="submission" date="2023-08" db="EMBL/GenBank/DDBJ databases">
        <title>Black Yeasts Isolated from many extreme environments.</title>
        <authorList>
            <person name="Coleine C."/>
            <person name="Stajich J.E."/>
            <person name="Selbmann L."/>
        </authorList>
    </citation>
    <scope>NUCLEOTIDE SEQUENCE [LARGE SCALE GENOMIC DNA]</scope>
    <source>
        <strain evidence="7 8">CCFEE 5935</strain>
    </source>
</reference>
<keyword evidence="2" id="KW-0235">DNA replication</keyword>
<dbReference type="GO" id="GO:0007064">
    <property type="term" value="P:mitotic sister chromatid cohesion"/>
    <property type="evidence" value="ECO:0007669"/>
    <property type="project" value="InterPro"/>
</dbReference>
<evidence type="ECO:0000256" key="5">
    <source>
        <dbReference type="ARBA" id="ARBA00023306"/>
    </source>
</evidence>
<name>A0AAV9PN51_9PEZI</name>
<evidence type="ECO:0000256" key="6">
    <source>
        <dbReference type="ARBA" id="ARBA00038447"/>
    </source>
</evidence>
<dbReference type="GO" id="GO:0031390">
    <property type="term" value="C:Ctf18 RFC-like complex"/>
    <property type="evidence" value="ECO:0007669"/>
    <property type="project" value="InterPro"/>
</dbReference>
<dbReference type="PANTHER" id="PTHR28605:SF1">
    <property type="entry name" value="CHROMOSOME TRANSMISSION FIDELITY FACTOR 8"/>
    <property type="match status" value="1"/>
</dbReference>
<dbReference type="RefSeq" id="XP_064663613.1">
    <property type="nucleotide sequence ID" value="XM_064797379.1"/>
</dbReference>
<dbReference type="InterPro" id="IPR018607">
    <property type="entry name" value="Ctf8"/>
</dbReference>
<evidence type="ECO:0000256" key="4">
    <source>
        <dbReference type="ARBA" id="ARBA00023242"/>
    </source>
</evidence>
<comment type="caution">
    <text evidence="7">The sequence shown here is derived from an EMBL/GenBank/DDBJ whole genome shotgun (WGS) entry which is preliminary data.</text>
</comment>
<evidence type="ECO:0000313" key="8">
    <source>
        <dbReference type="Proteomes" id="UP001337655"/>
    </source>
</evidence>
<evidence type="ECO:0000313" key="7">
    <source>
        <dbReference type="EMBL" id="KAK5174975.1"/>
    </source>
</evidence>
<evidence type="ECO:0000256" key="2">
    <source>
        <dbReference type="ARBA" id="ARBA00022705"/>
    </source>
</evidence>
<protein>
    <recommendedName>
        <fullName evidence="9">Chromosome transmission fidelity protein 8</fullName>
    </recommendedName>
</protein>
<dbReference type="Proteomes" id="UP001337655">
    <property type="component" value="Unassembled WGS sequence"/>
</dbReference>
<dbReference type="Pfam" id="PF09696">
    <property type="entry name" value="Ctf8"/>
    <property type="match status" value="1"/>
</dbReference>
<organism evidence="7 8">
    <name type="scientific">Saxophila tyrrhenica</name>
    <dbReference type="NCBI Taxonomy" id="1690608"/>
    <lineage>
        <taxon>Eukaryota</taxon>
        <taxon>Fungi</taxon>
        <taxon>Dikarya</taxon>
        <taxon>Ascomycota</taxon>
        <taxon>Pezizomycotina</taxon>
        <taxon>Dothideomycetes</taxon>
        <taxon>Dothideomycetidae</taxon>
        <taxon>Mycosphaerellales</taxon>
        <taxon>Extremaceae</taxon>
        <taxon>Saxophila</taxon>
    </lineage>
</organism>